<gene>
    <name evidence="4" type="ORF">BHU61_01830</name>
</gene>
<feature type="domain" description="Alcohol dehydrogenase iron-type/glycerol dehydrogenase GldA" evidence="2">
    <location>
        <begin position="9"/>
        <end position="177"/>
    </location>
</feature>
<dbReference type="PANTHER" id="PTHR43633:SF1">
    <property type="entry name" value="ALCOHOL DEHYDROGENASE YQHD"/>
    <property type="match status" value="1"/>
</dbReference>
<dbReference type="AlphaFoldDB" id="A0A327ZV65"/>
<dbReference type="Pfam" id="PF00465">
    <property type="entry name" value="Fe-ADH"/>
    <property type="match status" value="1"/>
</dbReference>
<dbReference type="InterPro" id="IPR044731">
    <property type="entry name" value="BDH-like"/>
</dbReference>
<dbReference type="GO" id="GO:0046872">
    <property type="term" value="F:metal ion binding"/>
    <property type="evidence" value="ECO:0007669"/>
    <property type="project" value="InterPro"/>
</dbReference>
<dbReference type="Proteomes" id="UP000249808">
    <property type="component" value="Unassembled WGS sequence"/>
</dbReference>
<feature type="domain" description="Fe-containing alcohol dehydrogenase-like C-terminal" evidence="3">
    <location>
        <begin position="188"/>
        <end position="386"/>
    </location>
</feature>
<keyword evidence="5" id="KW-1185">Reference proteome</keyword>
<dbReference type="GO" id="GO:1990362">
    <property type="term" value="F:butanol dehydrogenase (NAD+) activity"/>
    <property type="evidence" value="ECO:0007669"/>
    <property type="project" value="InterPro"/>
</dbReference>
<dbReference type="CDD" id="cd08187">
    <property type="entry name" value="BDH"/>
    <property type="match status" value="1"/>
</dbReference>
<dbReference type="Gene3D" id="1.20.1090.10">
    <property type="entry name" value="Dehydroquinate synthase-like - alpha domain"/>
    <property type="match status" value="1"/>
</dbReference>
<sequence>MNDFTFQNPTTLVFGKESTDQLPQMIEKFTEGKNILLTYGGGSIKKTGLYDRVIKLLEGYNVFELAGIEPNPRLSTIKKGVQAVKDNNIDFIVAIGGGSVIDGTKLISAASTSDVDPWDIVTRKATVESAVPFGTILTISATGSEMNSGSVITNWETNEKLGWGSPLVFPKFSLLNPELLYTLPKNQTANGIIDSMSHLLEQYFNEASNTEIGDAMISGVMKAIMKAGPVAMEQPENYEARETTMLGATVALNGFMRLGYAGDWATHNLEHAVSAVYDIPHGVGLAIIFPEWMRYVSKKSPARFVKFAEDVFDVDSRLSDEEKINFGIDAISNFWTSLGAPTKLSEVGVKEEDLEVFAKKTLIYGPYGNFYKLQKEDIMAIYQAAL</sequence>
<dbReference type="InterPro" id="IPR001670">
    <property type="entry name" value="ADH_Fe/GldA"/>
</dbReference>
<dbReference type="GO" id="GO:0005829">
    <property type="term" value="C:cytosol"/>
    <property type="evidence" value="ECO:0007669"/>
    <property type="project" value="TreeGrafter"/>
</dbReference>
<dbReference type="EMBL" id="PZJH01000001">
    <property type="protein sequence ID" value="RAK46211.1"/>
    <property type="molecule type" value="Genomic_DNA"/>
</dbReference>
<name>A0A327ZV65_9STAP</name>
<evidence type="ECO:0000259" key="3">
    <source>
        <dbReference type="Pfam" id="PF25137"/>
    </source>
</evidence>
<keyword evidence="1" id="KW-0560">Oxidoreductase</keyword>
<evidence type="ECO:0000259" key="2">
    <source>
        <dbReference type="Pfam" id="PF00465"/>
    </source>
</evidence>
<organism evidence="4 5">
    <name type="scientific">Macrococcus epidermidis</name>
    <dbReference type="NCBI Taxonomy" id="1902580"/>
    <lineage>
        <taxon>Bacteria</taxon>
        <taxon>Bacillati</taxon>
        <taxon>Bacillota</taxon>
        <taxon>Bacilli</taxon>
        <taxon>Bacillales</taxon>
        <taxon>Staphylococcaceae</taxon>
        <taxon>Macrococcus</taxon>
    </lineage>
</organism>
<accession>A0A327ZV65</accession>
<reference evidence="4 5" key="1">
    <citation type="journal article" date="2018" name="Front. Microbiol.">
        <title>Description and Comparative Genomics of Macrococcus caseolyticus subsp. hominis subsp. nov., Macrococcus goetzii sp. nov., Macrococcus epidermidis sp. nov., and Macrococcus bohemicus sp. nov., Novel Macrococci From Human Clinical Material With Virulence Potential and Suspected Uptake of Foreign DNA by Natural Transformation.</title>
        <authorList>
            <person name="Maslanova I."/>
            <person name="Wertheimer Z."/>
            <person name="Sedlacek I."/>
            <person name="Svec P."/>
            <person name="Indrakova A."/>
            <person name="Kovarovic V."/>
            <person name="Schumann P."/>
            <person name="Sproer C."/>
            <person name="Kralova S."/>
            <person name="Sedo O."/>
            <person name="Kristofova L."/>
            <person name="Vrbovska V."/>
            <person name="Fuzik T."/>
            <person name="Petras P."/>
            <person name="Zdrahal Z."/>
            <person name="Ruzickova V."/>
            <person name="Doskar J."/>
            <person name="Pantucek R."/>
        </authorList>
    </citation>
    <scope>NUCLEOTIDE SEQUENCE [LARGE SCALE GENOMIC DNA]</scope>
    <source>
        <strain evidence="4 5">01/688</strain>
    </source>
</reference>
<dbReference type="Gene3D" id="3.40.50.1970">
    <property type="match status" value="1"/>
</dbReference>
<protein>
    <submittedName>
        <fullName evidence="4">NADH-dependent alcohol dehydrogenase</fullName>
    </submittedName>
</protein>
<evidence type="ECO:0000313" key="5">
    <source>
        <dbReference type="Proteomes" id="UP000249808"/>
    </source>
</evidence>
<dbReference type="Pfam" id="PF25137">
    <property type="entry name" value="ADH_Fe_C"/>
    <property type="match status" value="1"/>
</dbReference>
<dbReference type="PANTHER" id="PTHR43633">
    <property type="entry name" value="ALCOHOL DEHYDROGENASE YQHD"/>
    <property type="match status" value="1"/>
</dbReference>
<comment type="caution">
    <text evidence="4">The sequence shown here is derived from an EMBL/GenBank/DDBJ whole genome shotgun (WGS) entry which is preliminary data.</text>
</comment>
<dbReference type="GO" id="GO:1990002">
    <property type="term" value="F:methylglyoxal reductase (NADPH) (acetol producing) activity"/>
    <property type="evidence" value="ECO:0007669"/>
    <property type="project" value="TreeGrafter"/>
</dbReference>
<dbReference type="InterPro" id="IPR018211">
    <property type="entry name" value="ADH_Fe_CS"/>
</dbReference>
<dbReference type="GO" id="GO:0008106">
    <property type="term" value="F:alcohol dehydrogenase (NADP+) activity"/>
    <property type="evidence" value="ECO:0007669"/>
    <property type="project" value="TreeGrafter"/>
</dbReference>
<dbReference type="InterPro" id="IPR056798">
    <property type="entry name" value="ADH_Fe_C"/>
</dbReference>
<evidence type="ECO:0000313" key="4">
    <source>
        <dbReference type="EMBL" id="RAK46211.1"/>
    </source>
</evidence>
<evidence type="ECO:0000256" key="1">
    <source>
        <dbReference type="ARBA" id="ARBA00023002"/>
    </source>
</evidence>
<dbReference type="SUPFAM" id="SSF56796">
    <property type="entry name" value="Dehydroquinate synthase-like"/>
    <property type="match status" value="1"/>
</dbReference>
<dbReference type="FunFam" id="3.40.50.1970:FF:000003">
    <property type="entry name" value="Alcohol dehydrogenase, iron-containing"/>
    <property type="match status" value="1"/>
</dbReference>
<proteinExistence type="predicted"/>
<dbReference type="RefSeq" id="WP_111714359.1">
    <property type="nucleotide sequence ID" value="NZ_JBHSSR010000001.1"/>
</dbReference>
<dbReference type="PROSITE" id="PS00060">
    <property type="entry name" value="ADH_IRON_2"/>
    <property type="match status" value="1"/>
</dbReference>